<comment type="caution">
    <text evidence="9">The sequence shown here is derived from an EMBL/GenBank/DDBJ whole genome shotgun (WGS) entry which is preliminary data.</text>
</comment>
<dbReference type="InterPro" id="IPR013325">
    <property type="entry name" value="RNA_pol_sigma_r2"/>
</dbReference>
<dbReference type="InterPro" id="IPR013249">
    <property type="entry name" value="RNA_pol_sigma70_r4_t2"/>
</dbReference>
<proteinExistence type="inferred from homology"/>
<evidence type="ECO:0000256" key="1">
    <source>
        <dbReference type="ARBA" id="ARBA00010641"/>
    </source>
</evidence>
<dbReference type="PROSITE" id="PS01063">
    <property type="entry name" value="SIGMA70_ECF"/>
    <property type="match status" value="1"/>
</dbReference>
<name>A0A2N0Z8V6_9BACI</name>
<feature type="domain" description="RNA polymerase sigma factor 70 region 4 type 2" evidence="8">
    <location>
        <begin position="108"/>
        <end position="159"/>
    </location>
</feature>
<dbReference type="RefSeq" id="WP_101226456.1">
    <property type="nucleotide sequence ID" value="NZ_JAFDQP010000013.1"/>
</dbReference>
<evidence type="ECO:0000256" key="4">
    <source>
        <dbReference type="ARBA" id="ARBA00023125"/>
    </source>
</evidence>
<evidence type="ECO:0000313" key="10">
    <source>
        <dbReference type="Proteomes" id="UP000233343"/>
    </source>
</evidence>
<dbReference type="InterPro" id="IPR000838">
    <property type="entry name" value="RNA_pol_sigma70_ECF_CS"/>
</dbReference>
<feature type="domain" description="RNA polymerase sigma-70 region 2" evidence="7">
    <location>
        <begin position="12"/>
        <end position="78"/>
    </location>
</feature>
<dbReference type="GO" id="GO:0016987">
    <property type="term" value="F:sigma factor activity"/>
    <property type="evidence" value="ECO:0007669"/>
    <property type="project" value="UniProtKB-KW"/>
</dbReference>
<dbReference type="Gene3D" id="1.10.1740.10">
    <property type="match status" value="1"/>
</dbReference>
<dbReference type="GO" id="GO:0006950">
    <property type="term" value="P:response to stress"/>
    <property type="evidence" value="ECO:0007669"/>
    <property type="project" value="UniProtKB-ARBA"/>
</dbReference>
<gene>
    <name evidence="9" type="ORF">CWS20_26455</name>
</gene>
<dbReference type="Proteomes" id="UP000233343">
    <property type="component" value="Unassembled WGS sequence"/>
</dbReference>
<dbReference type="GO" id="GO:0003677">
    <property type="term" value="F:DNA binding"/>
    <property type="evidence" value="ECO:0007669"/>
    <property type="project" value="UniProtKB-KW"/>
</dbReference>
<organism evidence="9 10">
    <name type="scientific">Cytobacillus horneckiae</name>
    <dbReference type="NCBI Taxonomy" id="549687"/>
    <lineage>
        <taxon>Bacteria</taxon>
        <taxon>Bacillati</taxon>
        <taxon>Bacillota</taxon>
        <taxon>Bacilli</taxon>
        <taxon>Bacillales</taxon>
        <taxon>Bacillaceae</taxon>
        <taxon>Cytobacillus</taxon>
    </lineage>
</organism>
<evidence type="ECO:0000313" key="9">
    <source>
        <dbReference type="EMBL" id="PKG25920.1"/>
    </source>
</evidence>
<keyword evidence="10" id="KW-1185">Reference proteome</keyword>
<comment type="similarity">
    <text evidence="1 6">Belongs to the sigma-70 factor family. ECF subfamily.</text>
</comment>
<keyword evidence="2 6" id="KW-0805">Transcription regulation</keyword>
<accession>A0A2N0Z8V6</accession>
<dbReference type="EMBL" id="PISD01000084">
    <property type="protein sequence ID" value="PKG25920.1"/>
    <property type="molecule type" value="Genomic_DNA"/>
</dbReference>
<keyword evidence="3 6" id="KW-0731">Sigma factor</keyword>
<dbReference type="PANTHER" id="PTHR43133:SF60">
    <property type="entry name" value="RNA POLYMERASE SIGMA FACTOR SIGV"/>
    <property type="match status" value="1"/>
</dbReference>
<dbReference type="PANTHER" id="PTHR43133">
    <property type="entry name" value="RNA POLYMERASE ECF-TYPE SIGMA FACTO"/>
    <property type="match status" value="1"/>
</dbReference>
<evidence type="ECO:0000259" key="7">
    <source>
        <dbReference type="Pfam" id="PF04542"/>
    </source>
</evidence>
<dbReference type="InterPro" id="IPR039425">
    <property type="entry name" value="RNA_pol_sigma-70-like"/>
</dbReference>
<dbReference type="Gene3D" id="1.10.10.10">
    <property type="entry name" value="Winged helix-like DNA-binding domain superfamily/Winged helix DNA-binding domain"/>
    <property type="match status" value="1"/>
</dbReference>
<keyword evidence="4 6" id="KW-0238">DNA-binding</keyword>
<dbReference type="Pfam" id="PF04542">
    <property type="entry name" value="Sigma70_r2"/>
    <property type="match status" value="1"/>
</dbReference>
<dbReference type="AlphaFoldDB" id="A0A2N0Z8V6"/>
<sequence>MVDGGEEFSQVYDEYSDRIFSYIFLLVNNRATAEDLTQESFIKAYQSFNQFNEESQLYTWLVKIARNTAIDYIRKKSKYRYLPFDLKNLYSEQQSPDEILLKGEKITILYEAINRLKMDYREVIVLRKIKEFSIKESAEILNWKEDKVRITTLRAIKALKKELKKRGEGFEEVLSNG</sequence>
<dbReference type="InterPro" id="IPR014284">
    <property type="entry name" value="RNA_pol_sigma-70_dom"/>
</dbReference>
<dbReference type="InterPro" id="IPR007627">
    <property type="entry name" value="RNA_pol_sigma70_r2"/>
</dbReference>
<evidence type="ECO:0000256" key="6">
    <source>
        <dbReference type="RuleBase" id="RU000716"/>
    </source>
</evidence>
<evidence type="ECO:0000259" key="8">
    <source>
        <dbReference type="Pfam" id="PF08281"/>
    </source>
</evidence>
<dbReference type="InterPro" id="IPR036388">
    <property type="entry name" value="WH-like_DNA-bd_sf"/>
</dbReference>
<dbReference type="SUPFAM" id="SSF88659">
    <property type="entry name" value="Sigma3 and sigma4 domains of RNA polymerase sigma factors"/>
    <property type="match status" value="1"/>
</dbReference>
<dbReference type="SUPFAM" id="SSF88946">
    <property type="entry name" value="Sigma2 domain of RNA polymerase sigma factors"/>
    <property type="match status" value="1"/>
</dbReference>
<evidence type="ECO:0000256" key="5">
    <source>
        <dbReference type="ARBA" id="ARBA00023163"/>
    </source>
</evidence>
<dbReference type="NCBIfam" id="TIGR02937">
    <property type="entry name" value="sigma70-ECF"/>
    <property type="match status" value="1"/>
</dbReference>
<evidence type="ECO:0000256" key="2">
    <source>
        <dbReference type="ARBA" id="ARBA00023015"/>
    </source>
</evidence>
<protein>
    <recommendedName>
        <fullName evidence="6">RNA polymerase sigma factor</fullName>
    </recommendedName>
</protein>
<dbReference type="InterPro" id="IPR013324">
    <property type="entry name" value="RNA_pol_sigma_r3/r4-like"/>
</dbReference>
<dbReference type="GO" id="GO:0006352">
    <property type="term" value="P:DNA-templated transcription initiation"/>
    <property type="evidence" value="ECO:0007669"/>
    <property type="project" value="InterPro"/>
</dbReference>
<dbReference type="Pfam" id="PF08281">
    <property type="entry name" value="Sigma70_r4_2"/>
    <property type="match status" value="1"/>
</dbReference>
<evidence type="ECO:0000256" key="3">
    <source>
        <dbReference type="ARBA" id="ARBA00023082"/>
    </source>
</evidence>
<keyword evidence="5 6" id="KW-0804">Transcription</keyword>
<reference evidence="9 10" key="1">
    <citation type="journal article" date="2010" name="Int. J. Syst. Evol. Microbiol.">
        <title>Bacillus horneckiae sp. nov., isolated from a spacecraft-assembly clean room.</title>
        <authorList>
            <person name="Vaishampayan P."/>
            <person name="Probst A."/>
            <person name="Krishnamurthi S."/>
            <person name="Ghosh S."/>
            <person name="Osman S."/>
            <person name="McDowall A."/>
            <person name="Ruckmani A."/>
            <person name="Mayilraj S."/>
            <person name="Venkateswaran K."/>
        </authorList>
    </citation>
    <scope>NUCLEOTIDE SEQUENCE [LARGE SCALE GENOMIC DNA]</scope>
    <source>
        <strain evidence="10">1PO1SC</strain>
    </source>
</reference>